<gene>
    <name evidence="2" type="ORF">B0T22DRAFT_484985</name>
</gene>
<feature type="transmembrane region" description="Helical" evidence="1">
    <location>
        <begin position="53"/>
        <end position="72"/>
    </location>
</feature>
<keyword evidence="1" id="KW-1133">Transmembrane helix</keyword>
<feature type="transmembrane region" description="Helical" evidence="1">
    <location>
        <begin position="12"/>
        <end position="33"/>
    </location>
</feature>
<keyword evidence="1" id="KW-0812">Transmembrane</keyword>
<evidence type="ECO:0000313" key="2">
    <source>
        <dbReference type="EMBL" id="KAK3682972.1"/>
    </source>
</evidence>
<dbReference type="Proteomes" id="UP001270362">
    <property type="component" value="Unassembled WGS sequence"/>
</dbReference>
<keyword evidence="3" id="KW-1185">Reference proteome</keyword>
<organism evidence="2 3">
    <name type="scientific">Podospora appendiculata</name>
    <dbReference type="NCBI Taxonomy" id="314037"/>
    <lineage>
        <taxon>Eukaryota</taxon>
        <taxon>Fungi</taxon>
        <taxon>Dikarya</taxon>
        <taxon>Ascomycota</taxon>
        <taxon>Pezizomycotina</taxon>
        <taxon>Sordariomycetes</taxon>
        <taxon>Sordariomycetidae</taxon>
        <taxon>Sordariales</taxon>
        <taxon>Podosporaceae</taxon>
        <taxon>Podospora</taxon>
    </lineage>
</organism>
<evidence type="ECO:0000256" key="1">
    <source>
        <dbReference type="SAM" id="Phobius"/>
    </source>
</evidence>
<proteinExistence type="predicted"/>
<protein>
    <submittedName>
        <fullName evidence="2">Uncharacterized protein</fullName>
    </submittedName>
</protein>
<keyword evidence="1" id="KW-0472">Membrane</keyword>
<reference evidence="2" key="2">
    <citation type="submission" date="2023-06" db="EMBL/GenBank/DDBJ databases">
        <authorList>
            <consortium name="Lawrence Berkeley National Laboratory"/>
            <person name="Haridas S."/>
            <person name="Hensen N."/>
            <person name="Bonometti L."/>
            <person name="Westerberg I."/>
            <person name="Brannstrom I.O."/>
            <person name="Guillou S."/>
            <person name="Cros-Aarteil S."/>
            <person name="Calhoun S."/>
            <person name="Kuo A."/>
            <person name="Mondo S."/>
            <person name="Pangilinan J."/>
            <person name="Riley R."/>
            <person name="Labutti K."/>
            <person name="Andreopoulos B."/>
            <person name="Lipzen A."/>
            <person name="Chen C."/>
            <person name="Yanf M."/>
            <person name="Daum C."/>
            <person name="Ng V."/>
            <person name="Clum A."/>
            <person name="Steindorff A."/>
            <person name="Ohm R."/>
            <person name="Martin F."/>
            <person name="Silar P."/>
            <person name="Natvig D."/>
            <person name="Lalanne C."/>
            <person name="Gautier V."/>
            <person name="Ament-Velasquez S.L."/>
            <person name="Kruys A."/>
            <person name="Hutchinson M.I."/>
            <person name="Powell A.J."/>
            <person name="Barry K."/>
            <person name="Miller A.N."/>
            <person name="Grigoriev I.V."/>
            <person name="Debuchy R."/>
            <person name="Gladieux P."/>
            <person name="Thoren M.H."/>
            <person name="Johannesson H."/>
        </authorList>
    </citation>
    <scope>NUCLEOTIDE SEQUENCE</scope>
    <source>
        <strain evidence="2">CBS 314.62</strain>
    </source>
</reference>
<sequence>MDRPSPTSRWSRFVACWTFLLSTMWTWEFVVFVTFRAVMQLVAMWAAKTLFESMWAGILAAGLIAGVAAMCFDRFVVDRTLGEDFHSRRRRATVLRPEADMNVKLALDVSEHGQALTKEAREMQTSG</sequence>
<comment type="caution">
    <text evidence="2">The sequence shown here is derived from an EMBL/GenBank/DDBJ whole genome shotgun (WGS) entry which is preliminary data.</text>
</comment>
<dbReference type="EMBL" id="JAULSO010000005">
    <property type="protein sequence ID" value="KAK3682972.1"/>
    <property type="molecule type" value="Genomic_DNA"/>
</dbReference>
<evidence type="ECO:0000313" key="3">
    <source>
        <dbReference type="Proteomes" id="UP001270362"/>
    </source>
</evidence>
<name>A0AAE0X1X6_9PEZI</name>
<dbReference type="AlphaFoldDB" id="A0AAE0X1X6"/>
<accession>A0AAE0X1X6</accession>
<reference evidence="2" key="1">
    <citation type="journal article" date="2023" name="Mol. Phylogenet. Evol.">
        <title>Genome-scale phylogeny and comparative genomics of the fungal order Sordariales.</title>
        <authorList>
            <person name="Hensen N."/>
            <person name="Bonometti L."/>
            <person name="Westerberg I."/>
            <person name="Brannstrom I.O."/>
            <person name="Guillou S."/>
            <person name="Cros-Aarteil S."/>
            <person name="Calhoun S."/>
            <person name="Haridas S."/>
            <person name="Kuo A."/>
            <person name="Mondo S."/>
            <person name="Pangilinan J."/>
            <person name="Riley R."/>
            <person name="LaButti K."/>
            <person name="Andreopoulos B."/>
            <person name="Lipzen A."/>
            <person name="Chen C."/>
            <person name="Yan M."/>
            <person name="Daum C."/>
            <person name="Ng V."/>
            <person name="Clum A."/>
            <person name="Steindorff A."/>
            <person name="Ohm R.A."/>
            <person name="Martin F."/>
            <person name="Silar P."/>
            <person name="Natvig D.O."/>
            <person name="Lalanne C."/>
            <person name="Gautier V."/>
            <person name="Ament-Velasquez S.L."/>
            <person name="Kruys A."/>
            <person name="Hutchinson M.I."/>
            <person name="Powell A.J."/>
            <person name="Barry K."/>
            <person name="Miller A.N."/>
            <person name="Grigoriev I.V."/>
            <person name="Debuchy R."/>
            <person name="Gladieux P."/>
            <person name="Hiltunen Thoren M."/>
            <person name="Johannesson H."/>
        </authorList>
    </citation>
    <scope>NUCLEOTIDE SEQUENCE</scope>
    <source>
        <strain evidence="2">CBS 314.62</strain>
    </source>
</reference>